<reference evidence="3 4" key="1">
    <citation type="journal article" date="2012" name="J. Bacteriol.">
        <title>Complete genome sequence of a thermophilic methanogen, Methanocella conradii HZ254, isolated from Chinese rice field soil.</title>
        <authorList>
            <person name="Lu Z."/>
            <person name="Lu Y."/>
        </authorList>
    </citation>
    <scope>NUCLEOTIDE SEQUENCE [LARGE SCALE GENOMIC DNA]</scope>
    <source>
        <strain evidence="4">DSM 24694 / JCM 17849 / CGMCC 1.5162 / HZ254</strain>
    </source>
</reference>
<evidence type="ECO:0000313" key="3">
    <source>
        <dbReference type="EMBL" id="AFD01142.1"/>
    </source>
</evidence>
<dbReference type="GeneID" id="11972589"/>
<dbReference type="PIRSF" id="PIRSF016661">
    <property type="entry name" value="BioY"/>
    <property type="match status" value="1"/>
</dbReference>
<comment type="similarity">
    <text evidence="1">Belongs to the BioY family.</text>
</comment>
<feature type="transmembrane region" description="Helical" evidence="2">
    <location>
        <begin position="37"/>
        <end position="64"/>
    </location>
</feature>
<sequence>MDRVKSLVYAALFAALTAVSAWVVIPLPYVPITLQTFFVMLSGAVLGPYFGALSMIAYLILGSVGLPVFARGQAGLGVLVGPTGGYLIGFVLGAVVSGAIVRMRKNQGTLWYALAMAAGALVIYACGVAQLSVVLHMPIDRAAIVGVLPFIPGDVLKIAAASIVAKRLDGEARR</sequence>
<dbReference type="PANTHER" id="PTHR34295:SF1">
    <property type="entry name" value="BIOTIN TRANSPORTER BIOY"/>
    <property type="match status" value="1"/>
</dbReference>
<evidence type="ECO:0008006" key="5">
    <source>
        <dbReference type="Google" id="ProtNLM"/>
    </source>
</evidence>
<dbReference type="KEGG" id="mez:Mtc_2411"/>
<keyword evidence="1" id="KW-0813">Transport</keyword>
<dbReference type="STRING" id="1041930.Mtc_2411"/>
<feature type="transmembrane region" description="Helical" evidence="2">
    <location>
        <begin position="143"/>
        <end position="165"/>
    </location>
</feature>
<proteinExistence type="inferred from homology"/>
<comment type="subcellular location">
    <subcellularLocation>
        <location evidence="1">Cell membrane</location>
        <topology evidence="1">Multi-pass membrane protein</topology>
    </subcellularLocation>
</comment>
<keyword evidence="1" id="KW-1003">Cell membrane</keyword>
<dbReference type="Pfam" id="PF02632">
    <property type="entry name" value="BioY"/>
    <property type="match status" value="1"/>
</dbReference>
<feature type="transmembrane region" description="Helical" evidence="2">
    <location>
        <begin position="6"/>
        <end position="25"/>
    </location>
</feature>
<dbReference type="HOGENOM" id="CLU_077931_1_1_2"/>
<protein>
    <recommendedName>
        <fullName evidence="5">Biotin transporter</fullName>
    </recommendedName>
</protein>
<evidence type="ECO:0000256" key="1">
    <source>
        <dbReference type="PIRNR" id="PIRNR016661"/>
    </source>
</evidence>
<feature type="transmembrane region" description="Helical" evidence="2">
    <location>
        <begin position="110"/>
        <end position="131"/>
    </location>
</feature>
<dbReference type="PANTHER" id="PTHR34295">
    <property type="entry name" value="BIOTIN TRANSPORTER BIOY"/>
    <property type="match status" value="1"/>
</dbReference>
<dbReference type="OrthoDB" id="50443at2157"/>
<gene>
    <name evidence="3" type="ordered locus">Mtc_2411</name>
</gene>
<dbReference type="GO" id="GO:0015225">
    <property type="term" value="F:biotin transmembrane transporter activity"/>
    <property type="evidence" value="ECO:0007669"/>
    <property type="project" value="UniProtKB-UniRule"/>
</dbReference>
<keyword evidence="2" id="KW-1133">Transmembrane helix</keyword>
<accession>H8I6E4</accession>
<keyword evidence="2" id="KW-0812">Transmembrane</keyword>
<name>H8I6E4_METCZ</name>
<dbReference type="InterPro" id="IPR003784">
    <property type="entry name" value="BioY"/>
</dbReference>
<evidence type="ECO:0000256" key="2">
    <source>
        <dbReference type="SAM" id="Phobius"/>
    </source>
</evidence>
<keyword evidence="1 2" id="KW-0472">Membrane</keyword>
<dbReference type="EMBL" id="CP003243">
    <property type="protein sequence ID" value="AFD01142.1"/>
    <property type="molecule type" value="Genomic_DNA"/>
</dbReference>
<dbReference type="RefSeq" id="WP_014406973.1">
    <property type="nucleotide sequence ID" value="NC_017034.1"/>
</dbReference>
<dbReference type="Proteomes" id="UP000005233">
    <property type="component" value="Chromosome"/>
</dbReference>
<dbReference type="AlphaFoldDB" id="H8I6E4"/>
<dbReference type="eggNOG" id="arCOG02986">
    <property type="taxonomic scope" value="Archaea"/>
</dbReference>
<dbReference type="GO" id="GO:0005886">
    <property type="term" value="C:plasma membrane"/>
    <property type="evidence" value="ECO:0007669"/>
    <property type="project" value="UniProtKB-SubCell"/>
</dbReference>
<feature type="transmembrane region" description="Helical" evidence="2">
    <location>
        <begin position="84"/>
        <end position="103"/>
    </location>
</feature>
<organism evidence="3 4">
    <name type="scientific">Methanocella conradii (strain DSM 24694 / JCM 17849 / CGMCC 1.5162 / HZ254)</name>
    <dbReference type="NCBI Taxonomy" id="1041930"/>
    <lineage>
        <taxon>Archaea</taxon>
        <taxon>Methanobacteriati</taxon>
        <taxon>Methanobacteriota</taxon>
        <taxon>Stenosarchaea group</taxon>
        <taxon>Methanomicrobia</taxon>
        <taxon>Methanocellales</taxon>
        <taxon>Methanocellaceae</taxon>
        <taxon>Methanocella</taxon>
    </lineage>
</organism>
<dbReference type="Gene3D" id="1.10.1760.20">
    <property type="match status" value="1"/>
</dbReference>
<keyword evidence="4" id="KW-1185">Reference proteome</keyword>
<evidence type="ECO:0000313" key="4">
    <source>
        <dbReference type="Proteomes" id="UP000005233"/>
    </source>
</evidence>